<dbReference type="Proteomes" id="UP000659388">
    <property type="component" value="Unassembled WGS sequence"/>
</dbReference>
<proteinExistence type="predicted"/>
<keyword evidence="1" id="KW-0812">Transmembrane</keyword>
<evidence type="ECO:0000313" key="2">
    <source>
        <dbReference type="EMBL" id="MBL3657868.1"/>
    </source>
</evidence>
<reference evidence="2" key="1">
    <citation type="submission" date="2021-01" db="EMBL/GenBank/DDBJ databases">
        <title>Fulvivirga kasyanovii gen. nov., sp nov., a novel member of the phylum Bacteroidetes isolated from seawater in a mussel farm.</title>
        <authorList>
            <person name="Zhao L.-H."/>
            <person name="Wang Z.-J."/>
        </authorList>
    </citation>
    <scope>NUCLEOTIDE SEQUENCE</scope>
    <source>
        <strain evidence="2">2943</strain>
    </source>
</reference>
<feature type="transmembrane region" description="Helical" evidence="1">
    <location>
        <begin position="12"/>
        <end position="32"/>
    </location>
</feature>
<evidence type="ECO:0000313" key="3">
    <source>
        <dbReference type="Proteomes" id="UP000659388"/>
    </source>
</evidence>
<dbReference type="RefSeq" id="WP_202245651.1">
    <property type="nucleotide sequence ID" value="NZ_JAESIY010000009.1"/>
</dbReference>
<keyword evidence="3" id="KW-1185">Reference proteome</keyword>
<dbReference type="EMBL" id="JAESIY010000009">
    <property type="protein sequence ID" value="MBL3657868.1"/>
    <property type="molecule type" value="Genomic_DNA"/>
</dbReference>
<keyword evidence="1" id="KW-0472">Membrane</keyword>
<name>A0A937FC78_9BACT</name>
<evidence type="ECO:0000256" key="1">
    <source>
        <dbReference type="SAM" id="Phobius"/>
    </source>
</evidence>
<comment type="caution">
    <text evidence="2">The sequence shown here is derived from an EMBL/GenBank/DDBJ whole genome shotgun (WGS) entry which is preliminary data.</text>
</comment>
<keyword evidence="1" id="KW-1133">Transmembrane helix</keyword>
<protein>
    <submittedName>
        <fullName evidence="2">Uncharacterized protein</fullName>
    </submittedName>
</protein>
<gene>
    <name evidence="2" type="ORF">JL102_17085</name>
</gene>
<organism evidence="2 3">
    <name type="scientific">Fulvivirga sediminis</name>
    <dbReference type="NCBI Taxonomy" id="2803949"/>
    <lineage>
        <taxon>Bacteria</taxon>
        <taxon>Pseudomonadati</taxon>
        <taxon>Bacteroidota</taxon>
        <taxon>Cytophagia</taxon>
        <taxon>Cytophagales</taxon>
        <taxon>Fulvivirgaceae</taxon>
        <taxon>Fulvivirga</taxon>
    </lineage>
</organism>
<feature type="transmembrane region" description="Helical" evidence="1">
    <location>
        <begin position="44"/>
        <end position="65"/>
    </location>
</feature>
<dbReference type="AlphaFoldDB" id="A0A937FC78"/>
<sequence length="66" mass="6957">MILVDNMNLNGLIYFFAAIIFGPPLLLAIIGFAVKRNSNKSAKVLFTLSALYLLVAGGICGTLLAG</sequence>
<accession>A0A937FC78</accession>